<accession>A0ACA9JYA4</accession>
<proteinExistence type="predicted"/>
<gene>
    <name evidence="1" type="ORF">SPELUC_LOCUS239</name>
</gene>
<dbReference type="EMBL" id="CAJVPW010000072">
    <property type="protein sequence ID" value="CAG8441905.1"/>
    <property type="molecule type" value="Genomic_DNA"/>
</dbReference>
<evidence type="ECO:0000313" key="1">
    <source>
        <dbReference type="EMBL" id="CAG8441905.1"/>
    </source>
</evidence>
<evidence type="ECO:0000313" key="2">
    <source>
        <dbReference type="Proteomes" id="UP000789366"/>
    </source>
</evidence>
<reference evidence="1" key="1">
    <citation type="submission" date="2021-06" db="EMBL/GenBank/DDBJ databases">
        <authorList>
            <person name="Kallberg Y."/>
            <person name="Tangrot J."/>
            <person name="Rosling A."/>
        </authorList>
    </citation>
    <scope>NUCLEOTIDE SEQUENCE</scope>
    <source>
        <strain evidence="1">28 12/20/2015</strain>
    </source>
</reference>
<sequence length="114" mass="12805">MNENGDFRNDTNFLYDNQGVYPTSQTSCLVTALVSALGSALLILSIRSTTHHLNHQTFFSSIEQAPFGIYQFYTSFIHRLYIARGAGYQVIPMMCNVLQKQSIIGVCKYDGNLI</sequence>
<comment type="caution">
    <text evidence="1">The sequence shown here is derived from an EMBL/GenBank/DDBJ whole genome shotgun (WGS) entry which is preliminary data.</text>
</comment>
<name>A0ACA9JYA4_9GLOM</name>
<protein>
    <submittedName>
        <fullName evidence="1">3423_t:CDS:1</fullName>
    </submittedName>
</protein>
<keyword evidence="2" id="KW-1185">Reference proteome</keyword>
<organism evidence="1 2">
    <name type="scientific">Cetraspora pellucida</name>
    <dbReference type="NCBI Taxonomy" id="1433469"/>
    <lineage>
        <taxon>Eukaryota</taxon>
        <taxon>Fungi</taxon>
        <taxon>Fungi incertae sedis</taxon>
        <taxon>Mucoromycota</taxon>
        <taxon>Glomeromycotina</taxon>
        <taxon>Glomeromycetes</taxon>
        <taxon>Diversisporales</taxon>
        <taxon>Gigasporaceae</taxon>
        <taxon>Cetraspora</taxon>
    </lineage>
</organism>
<dbReference type="Proteomes" id="UP000789366">
    <property type="component" value="Unassembled WGS sequence"/>
</dbReference>